<gene>
    <name evidence="2" type="ORF">GCM10017567_84150</name>
</gene>
<protein>
    <recommendedName>
        <fullName evidence="4">Secreted protein</fullName>
    </recommendedName>
</protein>
<evidence type="ECO:0008006" key="4">
    <source>
        <dbReference type="Google" id="ProtNLM"/>
    </source>
</evidence>
<dbReference type="EMBL" id="BNAW01000074">
    <property type="protein sequence ID" value="GHG48686.1"/>
    <property type="molecule type" value="Genomic_DNA"/>
</dbReference>
<feature type="chain" id="PRO_5045473208" description="Secreted protein" evidence="1">
    <location>
        <begin position="29"/>
        <end position="119"/>
    </location>
</feature>
<evidence type="ECO:0000313" key="3">
    <source>
        <dbReference type="Proteomes" id="UP000649955"/>
    </source>
</evidence>
<feature type="signal peptide" evidence="1">
    <location>
        <begin position="1"/>
        <end position="28"/>
    </location>
</feature>
<sequence>MKSFVKRAAVVGAVAAGALALAAPAALATVQGGTSSTCPGSACQTAEVWFPGGTLSVDADVHGSGGAEWAVLNSNGTVCRAGFSAVDPPRSWTCSGVPAQWLYGVVSGPAGSSNIGLRW</sequence>
<dbReference type="RefSeq" id="WP_191316913.1">
    <property type="nucleotide sequence ID" value="NZ_BNAW01000074.1"/>
</dbReference>
<evidence type="ECO:0000256" key="1">
    <source>
        <dbReference type="SAM" id="SignalP"/>
    </source>
</evidence>
<organism evidence="2 3">
    <name type="scientific">Amycolatopsis bullii</name>
    <dbReference type="NCBI Taxonomy" id="941987"/>
    <lineage>
        <taxon>Bacteria</taxon>
        <taxon>Bacillati</taxon>
        <taxon>Actinomycetota</taxon>
        <taxon>Actinomycetes</taxon>
        <taxon>Pseudonocardiales</taxon>
        <taxon>Pseudonocardiaceae</taxon>
        <taxon>Amycolatopsis</taxon>
    </lineage>
</organism>
<name>A0ABQ3KS34_9PSEU</name>
<keyword evidence="1" id="KW-0732">Signal</keyword>
<reference evidence="3" key="1">
    <citation type="journal article" date="2019" name="Int. J. Syst. Evol. Microbiol.">
        <title>The Global Catalogue of Microorganisms (GCM) 10K type strain sequencing project: providing services to taxonomists for standard genome sequencing and annotation.</title>
        <authorList>
            <consortium name="The Broad Institute Genomics Platform"/>
            <consortium name="The Broad Institute Genome Sequencing Center for Infectious Disease"/>
            <person name="Wu L."/>
            <person name="Ma J."/>
        </authorList>
    </citation>
    <scope>NUCLEOTIDE SEQUENCE [LARGE SCALE GENOMIC DNA]</scope>
    <source>
        <strain evidence="3">CGMCC 4.7680</strain>
    </source>
</reference>
<evidence type="ECO:0000313" key="2">
    <source>
        <dbReference type="EMBL" id="GHG48686.1"/>
    </source>
</evidence>
<dbReference type="Proteomes" id="UP000649955">
    <property type="component" value="Unassembled WGS sequence"/>
</dbReference>
<keyword evidence="3" id="KW-1185">Reference proteome</keyword>
<proteinExistence type="predicted"/>
<comment type="caution">
    <text evidence="2">The sequence shown here is derived from an EMBL/GenBank/DDBJ whole genome shotgun (WGS) entry which is preliminary data.</text>
</comment>
<accession>A0ABQ3KS34</accession>